<comment type="caution">
    <text evidence="1">The sequence shown here is derived from an EMBL/GenBank/DDBJ whole genome shotgun (WGS) entry which is preliminary data.</text>
</comment>
<dbReference type="EMBL" id="JAJHJB010000005">
    <property type="protein sequence ID" value="MCC5464795.1"/>
    <property type="molecule type" value="Genomic_DNA"/>
</dbReference>
<evidence type="ECO:0000313" key="2">
    <source>
        <dbReference type="Proteomes" id="UP001165492"/>
    </source>
</evidence>
<evidence type="ECO:0000313" key="1">
    <source>
        <dbReference type="EMBL" id="MCC5464795.1"/>
    </source>
</evidence>
<name>A0ABS8HNP2_9FIRM</name>
<accession>A0ABS8HNP2</accession>
<keyword evidence="2" id="KW-1185">Reference proteome</keyword>
<dbReference type="InterPro" id="IPR014915">
    <property type="entry name" value="Phage_TLS_TfmB"/>
</dbReference>
<organism evidence="1 2">
    <name type="scientific">Pelosinus baikalensis</name>
    <dbReference type="NCBI Taxonomy" id="2892015"/>
    <lineage>
        <taxon>Bacteria</taxon>
        <taxon>Bacillati</taxon>
        <taxon>Bacillota</taxon>
        <taxon>Negativicutes</taxon>
        <taxon>Selenomonadales</taxon>
        <taxon>Sporomusaceae</taxon>
        <taxon>Pelosinus</taxon>
    </lineage>
</organism>
<dbReference type="Pfam" id="PF08809">
    <property type="entry name" value="DUF1799"/>
    <property type="match status" value="1"/>
</dbReference>
<dbReference type="Proteomes" id="UP001165492">
    <property type="component" value="Unassembled WGS sequence"/>
</dbReference>
<protein>
    <submittedName>
        <fullName evidence="1">DUF1799 domain-containing protein</fullName>
    </submittedName>
</protein>
<proteinExistence type="predicted"/>
<dbReference type="RefSeq" id="WP_229534211.1">
    <property type="nucleotide sequence ID" value="NZ_JAJHJB010000005.1"/>
</dbReference>
<gene>
    <name evidence="1" type="ORF">LMF89_05350</name>
</gene>
<sequence>MSGRRQEYCEACRKTQTQADNKIKCKTCEARCPEIMLENREVWQLWIYVNTQWRVSNSGIVGLDYTAVFAIAEVYGIELTPTLCRKIKALEIYEIRRQEV</sequence>
<reference evidence="1" key="1">
    <citation type="submission" date="2021-11" db="EMBL/GenBank/DDBJ databases">
        <title>Description of a new species Pelosinus isolated from the bottom sediments of Lake Baikal.</title>
        <authorList>
            <person name="Zakharyuk A."/>
        </authorList>
    </citation>
    <scope>NUCLEOTIDE SEQUENCE</scope>
    <source>
        <strain evidence="1">Bkl1</strain>
    </source>
</reference>